<protein>
    <submittedName>
        <fullName evidence="1">Uncharacterized protein</fullName>
    </submittedName>
</protein>
<dbReference type="KEGG" id="pmuc:ING2E5A_1578"/>
<dbReference type="STRING" id="1642646.ING2E5A_1578"/>
<dbReference type="AlphaFoldDB" id="A0A1G4G793"/>
<accession>A0A1G4G793</accession>
<gene>
    <name evidence="1" type="ORF">ING2E5A_1578</name>
</gene>
<reference evidence="1 2" key="1">
    <citation type="submission" date="2016-08" db="EMBL/GenBank/DDBJ databases">
        <authorList>
            <person name="Seilhamer J.J."/>
        </authorList>
    </citation>
    <scope>NUCLEOTIDE SEQUENCE [LARGE SCALE GENOMIC DNA]</scope>
    <source>
        <strain evidence="1">ING2-E5A</strain>
    </source>
</reference>
<keyword evidence="2" id="KW-1185">Reference proteome</keyword>
<organism evidence="1 2">
    <name type="scientific">Petrimonas mucosa</name>
    <dbReference type="NCBI Taxonomy" id="1642646"/>
    <lineage>
        <taxon>Bacteria</taxon>
        <taxon>Pseudomonadati</taxon>
        <taxon>Bacteroidota</taxon>
        <taxon>Bacteroidia</taxon>
        <taxon>Bacteroidales</taxon>
        <taxon>Dysgonomonadaceae</taxon>
        <taxon>Petrimonas</taxon>
    </lineage>
</organism>
<dbReference type="Proteomes" id="UP000178485">
    <property type="component" value="Chromosome i"/>
</dbReference>
<sequence>MKSDDRGVIEMIRENPYMQYFLGLEAFTYEQVMTPSLLISIIKRIDLDLLESLIDDLIRKGLKLKAGANQEEVDQDTKDEETAEINLYPLGPQMKLCA</sequence>
<name>A0A1G4G793_9BACT</name>
<dbReference type="EMBL" id="LT608328">
    <property type="protein sequence ID" value="SCM57931.1"/>
    <property type="molecule type" value="Genomic_DNA"/>
</dbReference>
<evidence type="ECO:0000313" key="2">
    <source>
        <dbReference type="Proteomes" id="UP000178485"/>
    </source>
</evidence>
<evidence type="ECO:0000313" key="1">
    <source>
        <dbReference type="EMBL" id="SCM57931.1"/>
    </source>
</evidence>
<proteinExistence type="predicted"/>